<evidence type="ECO:0000313" key="1">
    <source>
        <dbReference type="EMBL" id="KAF6808734.1"/>
    </source>
</evidence>
<accession>A0A8H6J8Y0</accession>
<dbReference type="AlphaFoldDB" id="A0A8H6J8Y0"/>
<keyword evidence="2" id="KW-1185">Reference proteome</keyword>
<proteinExistence type="predicted"/>
<protein>
    <submittedName>
        <fullName evidence="1">Uncharacterized protein</fullName>
    </submittedName>
</protein>
<sequence>MQDSSAEFAPPTALLHPPLETFLDRRNPRPISISLRFERLRWPAFAPLEYIRVLRDPTNADSEQDPYQARAKDGTVVLHPISDEPYTNPPTSSLETSIGILDHYGSPDAWEDLHTVDRGEDDAETSCECCERMPYRAPQPLVVRASSKAYVTIGDIVSQVTKYVNDLREDVLEALGAVGEYADSGQRGPDHTFWVEFSVTSVEIEEFRTREELKRAWDDAADAVRRFRPGLQYQEINQPLQE</sequence>
<dbReference type="Proteomes" id="UP000654918">
    <property type="component" value="Unassembled WGS sequence"/>
</dbReference>
<gene>
    <name evidence="1" type="ORF">CPLU01_15622</name>
</gene>
<dbReference type="EMBL" id="WIGO01000564">
    <property type="protein sequence ID" value="KAF6808734.1"/>
    <property type="molecule type" value="Genomic_DNA"/>
</dbReference>
<comment type="caution">
    <text evidence="1">The sequence shown here is derived from an EMBL/GenBank/DDBJ whole genome shotgun (WGS) entry which is preliminary data.</text>
</comment>
<name>A0A8H6J8Y0_9PEZI</name>
<organism evidence="1 2">
    <name type="scientific">Colletotrichum plurivorum</name>
    <dbReference type="NCBI Taxonomy" id="2175906"/>
    <lineage>
        <taxon>Eukaryota</taxon>
        <taxon>Fungi</taxon>
        <taxon>Dikarya</taxon>
        <taxon>Ascomycota</taxon>
        <taxon>Pezizomycotina</taxon>
        <taxon>Sordariomycetes</taxon>
        <taxon>Hypocreomycetidae</taxon>
        <taxon>Glomerellales</taxon>
        <taxon>Glomerellaceae</taxon>
        <taxon>Colletotrichum</taxon>
        <taxon>Colletotrichum orchidearum species complex</taxon>
    </lineage>
</organism>
<evidence type="ECO:0000313" key="2">
    <source>
        <dbReference type="Proteomes" id="UP000654918"/>
    </source>
</evidence>
<reference evidence="1" key="1">
    <citation type="journal article" date="2020" name="Phytopathology">
        <title>Genome Sequence Resources of Colletotrichum truncatum, C. plurivorum, C. musicola, and C. sojae: Four Species Pathogenic to Soybean (Glycine max).</title>
        <authorList>
            <person name="Rogerio F."/>
            <person name="Boufleur T.R."/>
            <person name="Ciampi-Guillardi M."/>
            <person name="Sukno S.A."/>
            <person name="Thon M.R."/>
            <person name="Massola Junior N.S."/>
            <person name="Baroncelli R."/>
        </authorList>
    </citation>
    <scope>NUCLEOTIDE SEQUENCE</scope>
    <source>
        <strain evidence="1">LFN00145</strain>
    </source>
</reference>